<dbReference type="Pfam" id="PF03435">
    <property type="entry name" value="Sacchrp_dh_NADP"/>
    <property type="match status" value="1"/>
</dbReference>
<gene>
    <name evidence="2" type="ORF">AVR91_0205600</name>
</gene>
<dbReference type="PANTHER" id="PTHR43781">
    <property type="entry name" value="SACCHAROPINE DEHYDROGENASE"/>
    <property type="match status" value="1"/>
</dbReference>
<evidence type="ECO:0000259" key="1">
    <source>
        <dbReference type="Pfam" id="PF03435"/>
    </source>
</evidence>
<accession>A0A1W2M170</accession>
<proteinExistence type="predicted"/>
<evidence type="ECO:0000313" key="3">
    <source>
        <dbReference type="Proteomes" id="UP000076660"/>
    </source>
</evidence>
<protein>
    <recommendedName>
        <fullName evidence="1">Saccharopine dehydrogenase NADP binding domain-containing protein</fullName>
    </recommendedName>
</protein>
<dbReference type="SUPFAM" id="SSF51735">
    <property type="entry name" value="NAD(P)-binding Rossmann-fold domains"/>
    <property type="match status" value="1"/>
</dbReference>
<feature type="domain" description="Saccharopine dehydrogenase NADP binding" evidence="1">
    <location>
        <begin position="8"/>
        <end position="100"/>
    </location>
</feature>
<dbReference type="OrthoDB" id="4420885at2"/>
<dbReference type="AlphaFoldDB" id="A0A1W2M170"/>
<reference evidence="2 3" key="1">
    <citation type="submission" date="2016-12" db="EMBL/GenBank/DDBJ databases">
        <title>Amycolatopsis keratiniphila subsp. keratiniphila genome sequencing and assembly.</title>
        <authorList>
            <person name="Mayilraj S."/>
            <person name="Kaur N."/>
        </authorList>
    </citation>
    <scope>NUCLEOTIDE SEQUENCE [LARGE SCALE GENOMIC DNA]</scope>
    <source>
        <strain evidence="2 3">DSM 44409</strain>
    </source>
</reference>
<name>A0A1W2M170_9PSEU</name>
<dbReference type="Gene3D" id="3.40.50.720">
    <property type="entry name" value="NAD(P)-binding Rossmann-like Domain"/>
    <property type="match status" value="1"/>
</dbReference>
<comment type="caution">
    <text evidence="2">The sequence shown here is derived from an EMBL/GenBank/DDBJ whole genome shotgun (WGS) entry which is preliminary data.</text>
</comment>
<dbReference type="EMBL" id="LQMT02000007">
    <property type="protein sequence ID" value="ONF73592.1"/>
    <property type="molecule type" value="Genomic_DNA"/>
</dbReference>
<evidence type="ECO:0000313" key="2">
    <source>
        <dbReference type="EMBL" id="ONF73592.1"/>
    </source>
</evidence>
<organism evidence="2 3">
    <name type="scientific">Amycolatopsis keratiniphila subsp. keratiniphila</name>
    <dbReference type="NCBI Taxonomy" id="227715"/>
    <lineage>
        <taxon>Bacteria</taxon>
        <taxon>Bacillati</taxon>
        <taxon>Actinomycetota</taxon>
        <taxon>Actinomycetes</taxon>
        <taxon>Pseudonocardiales</taxon>
        <taxon>Pseudonocardiaceae</taxon>
        <taxon>Amycolatopsis</taxon>
        <taxon>Amycolatopsis japonica group</taxon>
    </lineage>
</organism>
<dbReference type="InterPro" id="IPR005097">
    <property type="entry name" value="Sacchrp_dh_NADP-bd"/>
</dbReference>
<dbReference type="InterPro" id="IPR036291">
    <property type="entry name" value="NAD(P)-bd_dom_sf"/>
</dbReference>
<sequence length="322" mass="34238">MPVNGRLLVYGATGYTGRLVARRAVAIGLDVVVAGRDPDRVDELANELDVEGRTFEASEAREALEDIDCLLNVAGPFRHTARPLMDACLDSGVHYLDTTAEFDTFVLAESLDRRASRAGIMLMSGTGWDVVPCDCLALHTARRVAEPEKVTIALRVTGGFSRGSLASSAGIEELGTLVRRSGELVRLDTATPRTFDFGAGPEKCLPVPMGDLITASRSTGLADIEVYLGTDDGFPATTTDGPTAEERARGHYHALAEVTGRDGQIARSLITTPTGYTFTQHSSVEIARRVLAGQFTAGYRTPASAYGAELATSIDGTTVTDL</sequence>
<dbReference type="PANTHER" id="PTHR43781:SF1">
    <property type="entry name" value="SACCHAROPINE DEHYDROGENASE"/>
    <property type="match status" value="1"/>
</dbReference>
<dbReference type="Proteomes" id="UP000076660">
    <property type="component" value="Unassembled WGS sequence"/>
</dbReference>